<feature type="domain" description="Multidrug resistance protein MdtA-like barrel-sandwich hybrid" evidence="6">
    <location>
        <begin position="69"/>
        <end position="211"/>
    </location>
</feature>
<dbReference type="NCBIfam" id="TIGR01730">
    <property type="entry name" value="RND_mfp"/>
    <property type="match status" value="1"/>
</dbReference>
<evidence type="ECO:0000313" key="9">
    <source>
        <dbReference type="EMBL" id="TDR16792.1"/>
    </source>
</evidence>
<feature type="domain" description="Multidrug resistance protein MdtA-like C-terminal permuted SH3" evidence="8">
    <location>
        <begin position="301"/>
        <end position="361"/>
    </location>
</feature>
<keyword evidence="4" id="KW-0472">Membrane</keyword>
<reference evidence="9 10" key="1">
    <citation type="submission" date="2019-03" db="EMBL/GenBank/DDBJ databases">
        <title>Genomic Encyclopedia of Type Strains, Phase IV (KMG-IV): sequencing the most valuable type-strain genomes for metagenomic binning, comparative biology and taxonomic classification.</title>
        <authorList>
            <person name="Goeker M."/>
        </authorList>
    </citation>
    <scope>NUCLEOTIDE SEQUENCE [LARGE SCALE GENOMIC DNA]</scope>
    <source>
        <strain evidence="9 10">DSM 25488</strain>
    </source>
</reference>
<dbReference type="Gene3D" id="2.40.420.20">
    <property type="match status" value="1"/>
</dbReference>
<dbReference type="Pfam" id="PF25876">
    <property type="entry name" value="HH_MFP_RND"/>
    <property type="match status" value="1"/>
</dbReference>
<dbReference type="Pfam" id="PF25944">
    <property type="entry name" value="Beta-barrel_RND"/>
    <property type="match status" value="1"/>
</dbReference>
<feature type="coiled-coil region" evidence="3">
    <location>
        <begin position="102"/>
        <end position="167"/>
    </location>
</feature>
<dbReference type="InterPro" id="IPR058626">
    <property type="entry name" value="MdtA-like_b-barrel"/>
</dbReference>
<dbReference type="InterPro" id="IPR006143">
    <property type="entry name" value="RND_pump_MFP"/>
</dbReference>
<evidence type="ECO:0000259" key="6">
    <source>
        <dbReference type="Pfam" id="PF25917"/>
    </source>
</evidence>
<gene>
    <name evidence="9" type="ORF">C8D91_2698</name>
</gene>
<dbReference type="Pfam" id="PF25967">
    <property type="entry name" value="RND-MFP_C"/>
    <property type="match status" value="1"/>
</dbReference>
<feature type="transmembrane region" description="Helical" evidence="4">
    <location>
        <begin position="5"/>
        <end position="22"/>
    </location>
</feature>
<dbReference type="GO" id="GO:0005886">
    <property type="term" value="C:plasma membrane"/>
    <property type="evidence" value="ECO:0007669"/>
    <property type="project" value="UniProtKB-SubCell"/>
</dbReference>
<evidence type="ECO:0000259" key="5">
    <source>
        <dbReference type="Pfam" id="PF25876"/>
    </source>
</evidence>
<protein>
    <submittedName>
        <fullName evidence="9">Membrane fusion protein (Multidrug efflux system)</fullName>
    </submittedName>
</protein>
<dbReference type="GO" id="GO:0046677">
    <property type="term" value="P:response to antibiotic"/>
    <property type="evidence" value="ECO:0007669"/>
    <property type="project" value="TreeGrafter"/>
</dbReference>
<evidence type="ECO:0000259" key="8">
    <source>
        <dbReference type="Pfam" id="PF25967"/>
    </source>
</evidence>
<dbReference type="Proteomes" id="UP000295724">
    <property type="component" value="Unassembled WGS sequence"/>
</dbReference>
<dbReference type="Gene3D" id="1.10.287.470">
    <property type="entry name" value="Helix hairpin bin"/>
    <property type="match status" value="1"/>
</dbReference>
<dbReference type="Gene3D" id="2.40.30.170">
    <property type="match status" value="1"/>
</dbReference>
<evidence type="ECO:0000256" key="2">
    <source>
        <dbReference type="ARBA" id="ARBA00009477"/>
    </source>
</evidence>
<keyword evidence="10" id="KW-1185">Reference proteome</keyword>
<dbReference type="OrthoDB" id="9800613at2"/>
<dbReference type="EMBL" id="SNZB01000007">
    <property type="protein sequence ID" value="TDR16792.1"/>
    <property type="molecule type" value="Genomic_DNA"/>
</dbReference>
<comment type="caution">
    <text evidence="9">The sequence shown here is derived from an EMBL/GenBank/DDBJ whole genome shotgun (WGS) entry which is preliminary data.</text>
</comment>
<sequence>MKNKIVLLIIITLLAIAGYWIYSHYFNVTQSPQNGSATIMKVNVTAVEVHPEDVTMKIVLPGRTAAYKQSQVRPQVSGIIKQRMFKEGSLVEKGQQLYQLDGARYEANLRSAKANLQSAKANFKAIKARYNRILLLIEKKAVSQQDLDDVEAQLDQANAAISVAEANVALEQINVDYSHVYAPISGRIGKSNLTVGALVTAGQADSLATITQLDPIYVDMQVAGTESVWVQQQISSGAAIEVALKGQGYEAFTGVLEFSDVTVNETTGSVGLRALMDNSEGGLLPGLFVNAEINLGQQKHILVPQRATTRNPSGELVVWLVGPDNLAKPQVIQVNKAQGNSWIVTAGLKAGDRVVVEGYQKLQPGSEVIVSNWDHESVSNTKDLRG</sequence>
<proteinExistence type="inferred from homology"/>
<accession>A0A4R6XC20</accession>
<dbReference type="AlphaFoldDB" id="A0A4R6XC20"/>
<dbReference type="InterPro" id="IPR058625">
    <property type="entry name" value="MdtA-like_BSH"/>
</dbReference>
<dbReference type="InterPro" id="IPR058627">
    <property type="entry name" value="MdtA-like_C"/>
</dbReference>
<comment type="subcellular location">
    <subcellularLocation>
        <location evidence="1">Cell inner membrane</location>
        <topology evidence="1">Lipid-anchor</topology>
    </subcellularLocation>
</comment>
<organism evidence="9 10">
    <name type="scientific">Marinicella litoralis</name>
    <dbReference type="NCBI Taxonomy" id="644220"/>
    <lineage>
        <taxon>Bacteria</taxon>
        <taxon>Pseudomonadati</taxon>
        <taxon>Pseudomonadota</taxon>
        <taxon>Gammaproteobacteria</taxon>
        <taxon>Lysobacterales</taxon>
        <taxon>Marinicellaceae</taxon>
        <taxon>Marinicella</taxon>
    </lineage>
</organism>
<comment type="similarity">
    <text evidence="2">Belongs to the membrane fusion protein (MFP) (TC 8.A.1) family.</text>
</comment>
<dbReference type="PANTHER" id="PTHR30158:SF3">
    <property type="entry name" value="MULTIDRUG EFFLUX PUMP SUBUNIT ACRA-RELATED"/>
    <property type="match status" value="1"/>
</dbReference>
<dbReference type="Pfam" id="PF25917">
    <property type="entry name" value="BSH_RND"/>
    <property type="match status" value="1"/>
</dbReference>
<dbReference type="SUPFAM" id="SSF111369">
    <property type="entry name" value="HlyD-like secretion proteins"/>
    <property type="match status" value="1"/>
</dbReference>
<dbReference type="RefSeq" id="WP_099020021.1">
    <property type="nucleotide sequence ID" value="NZ_NIHB01000005.1"/>
</dbReference>
<dbReference type="GO" id="GO:0022857">
    <property type="term" value="F:transmembrane transporter activity"/>
    <property type="evidence" value="ECO:0007669"/>
    <property type="project" value="InterPro"/>
</dbReference>
<keyword evidence="4" id="KW-1133">Transmembrane helix</keyword>
<feature type="domain" description="Multidrug resistance protein MdtA-like beta-barrel" evidence="7">
    <location>
        <begin position="215"/>
        <end position="296"/>
    </location>
</feature>
<name>A0A4R6XC20_9GAMM</name>
<evidence type="ECO:0000313" key="10">
    <source>
        <dbReference type="Proteomes" id="UP000295724"/>
    </source>
</evidence>
<evidence type="ECO:0000259" key="7">
    <source>
        <dbReference type="Pfam" id="PF25944"/>
    </source>
</evidence>
<keyword evidence="3" id="KW-0175">Coiled coil</keyword>
<dbReference type="InterPro" id="IPR058624">
    <property type="entry name" value="MdtA-like_HH"/>
</dbReference>
<feature type="domain" description="Multidrug resistance protein MdtA-like alpha-helical hairpin" evidence="5">
    <location>
        <begin position="109"/>
        <end position="178"/>
    </location>
</feature>
<dbReference type="FunFam" id="2.40.420.20:FF:000001">
    <property type="entry name" value="Efflux RND transporter periplasmic adaptor subunit"/>
    <property type="match status" value="1"/>
</dbReference>
<dbReference type="Gene3D" id="2.40.50.100">
    <property type="match status" value="1"/>
</dbReference>
<evidence type="ECO:0000256" key="4">
    <source>
        <dbReference type="SAM" id="Phobius"/>
    </source>
</evidence>
<evidence type="ECO:0000256" key="1">
    <source>
        <dbReference type="ARBA" id="ARBA00004519"/>
    </source>
</evidence>
<dbReference type="PANTHER" id="PTHR30158">
    <property type="entry name" value="ACRA/E-RELATED COMPONENT OF DRUG EFFLUX TRANSPORTER"/>
    <property type="match status" value="1"/>
</dbReference>
<evidence type="ECO:0000256" key="3">
    <source>
        <dbReference type="SAM" id="Coils"/>
    </source>
</evidence>
<keyword evidence="4" id="KW-0812">Transmembrane</keyword>